<dbReference type="Proteomes" id="UP000828941">
    <property type="component" value="Chromosome 9"/>
</dbReference>
<accession>A0ACB9MFU8</accession>
<name>A0ACB9MFU8_BAUVA</name>
<proteinExistence type="predicted"/>
<sequence>MLMKRIRSKWNFFNLSQVSVALFYSVSTNPLQSASSIDSLFLRISRAGDPRVSMTPILNQWIKEGRDVNQSELQRIIRILKKRHRYTHALQVSEWMNNEGNHDLLPGDIARQLVIISKVHGLKQAETYFTGIPDSKRGFKVYAALLNCYAEHECLGKAEDIFQKLKQYRSMYVTVSYNVMLNLYTRMGKYEKLDSLMQEMKEKDICNSVTFTTRLNAYAATSDVEGMEKFLRQMEVDPFANVDWYAYAIAANCYLNAGQFEKTMAMLKRSENSIKGNISRTAFECILTMYATIGSKDEVYRIWNLYKKLGRSRNAGYLCMLSSLMKLDDISGAERILEEWESGNTSFDLRIPNFMISAYCKKGLLEKAEAFIGRLLERGKELDGSTWNRLASGYCNDNDVEKAVETMKKALLADRPVLKRHYLVNLVACIDRLKENGNLELAVEILKLSKEQGYFSAATYDRLLSYLHNEISDINALNLTEENHPLGKNDQVSDGETGRTGAQRGGK</sequence>
<organism evidence="1 2">
    <name type="scientific">Bauhinia variegata</name>
    <name type="common">Purple orchid tree</name>
    <name type="synonym">Phanera variegata</name>
    <dbReference type="NCBI Taxonomy" id="167791"/>
    <lineage>
        <taxon>Eukaryota</taxon>
        <taxon>Viridiplantae</taxon>
        <taxon>Streptophyta</taxon>
        <taxon>Embryophyta</taxon>
        <taxon>Tracheophyta</taxon>
        <taxon>Spermatophyta</taxon>
        <taxon>Magnoliopsida</taxon>
        <taxon>eudicotyledons</taxon>
        <taxon>Gunneridae</taxon>
        <taxon>Pentapetalae</taxon>
        <taxon>rosids</taxon>
        <taxon>fabids</taxon>
        <taxon>Fabales</taxon>
        <taxon>Fabaceae</taxon>
        <taxon>Cercidoideae</taxon>
        <taxon>Cercideae</taxon>
        <taxon>Bauhiniinae</taxon>
        <taxon>Bauhinia</taxon>
    </lineage>
</organism>
<reference evidence="1 2" key="1">
    <citation type="journal article" date="2022" name="DNA Res.">
        <title>Chromosomal-level genome assembly of the orchid tree Bauhinia variegata (Leguminosae; Cercidoideae) supports the allotetraploid origin hypothesis of Bauhinia.</title>
        <authorList>
            <person name="Zhong Y."/>
            <person name="Chen Y."/>
            <person name="Zheng D."/>
            <person name="Pang J."/>
            <person name="Liu Y."/>
            <person name="Luo S."/>
            <person name="Meng S."/>
            <person name="Qian L."/>
            <person name="Wei D."/>
            <person name="Dai S."/>
            <person name="Zhou R."/>
        </authorList>
    </citation>
    <scope>NUCLEOTIDE SEQUENCE [LARGE SCALE GENOMIC DNA]</scope>
    <source>
        <strain evidence="1">BV-YZ2020</strain>
    </source>
</reference>
<comment type="caution">
    <text evidence="1">The sequence shown here is derived from an EMBL/GenBank/DDBJ whole genome shotgun (WGS) entry which is preliminary data.</text>
</comment>
<evidence type="ECO:0000313" key="1">
    <source>
        <dbReference type="EMBL" id="KAI4322665.1"/>
    </source>
</evidence>
<protein>
    <submittedName>
        <fullName evidence="1">Uncharacterized protein</fullName>
    </submittedName>
</protein>
<keyword evidence="2" id="KW-1185">Reference proteome</keyword>
<gene>
    <name evidence="1" type="ORF">L6164_022337</name>
</gene>
<evidence type="ECO:0000313" key="2">
    <source>
        <dbReference type="Proteomes" id="UP000828941"/>
    </source>
</evidence>
<dbReference type="EMBL" id="CM039434">
    <property type="protein sequence ID" value="KAI4322665.1"/>
    <property type="molecule type" value="Genomic_DNA"/>
</dbReference>